<sequence>MDIKFDEVRESVTLLAASAATVGDAAAAAENCAFGADAAGREFAAEGHAMSAGYARIGAVIGSWQAATAAAAAAVDATALAYRRQDDEIAATFDGLLT</sequence>
<evidence type="ECO:0008006" key="3">
    <source>
        <dbReference type="Google" id="ProtNLM"/>
    </source>
</evidence>
<protein>
    <recommendedName>
        <fullName evidence="3">Excreted virulence factor EspC, type VII ESX diderm</fullName>
    </recommendedName>
</protein>
<dbReference type="AlphaFoldDB" id="A0A848KGK3"/>
<reference evidence="1 2" key="1">
    <citation type="submission" date="2019-05" db="EMBL/GenBank/DDBJ databases">
        <authorList>
            <person name="Lee S.D."/>
        </authorList>
    </citation>
    <scope>NUCLEOTIDE SEQUENCE [LARGE SCALE GENOMIC DNA]</scope>
    <source>
        <strain evidence="1 2">YC2-7</strain>
    </source>
</reference>
<reference evidence="1 2" key="2">
    <citation type="submission" date="2020-06" db="EMBL/GenBank/DDBJ databases">
        <title>Antribacter stalactiti gen. nov., sp. nov., a new member of the family Nacardiaceae isolated from a cave.</title>
        <authorList>
            <person name="Kim I.S."/>
        </authorList>
    </citation>
    <scope>NUCLEOTIDE SEQUENCE [LARGE SCALE GENOMIC DNA]</scope>
    <source>
        <strain evidence="1 2">YC2-7</strain>
    </source>
</reference>
<accession>A0A848KGK3</accession>
<evidence type="ECO:0000313" key="2">
    <source>
        <dbReference type="Proteomes" id="UP000535543"/>
    </source>
</evidence>
<dbReference type="RefSeq" id="WP_169587875.1">
    <property type="nucleotide sequence ID" value="NZ_VCQU01000004.1"/>
</dbReference>
<name>A0A848KGK3_9NOCA</name>
<proteinExistence type="predicted"/>
<evidence type="ECO:0000313" key="1">
    <source>
        <dbReference type="EMBL" id="NMN96224.1"/>
    </source>
</evidence>
<keyword evidence="2" id="KW-1185">Reference proteome</keyword>
<gene>
    <name evidence="1" type="ORF">FGL95_14385</name>
</gene>
<comment type="caution">
    <text evidence="1">The sequence shown here is derived from an EMBL/GenBank/DDBJ whole genome shotgun (WGS) entry which is preliminary data.</text>
</comment>
<dbReference type="Proteomes" id="UP000535543">
    <property type="component" value="Unassembled WGS sequence"/>
</dbReference>
<organism evidence="1 2">
    <name type="scientific">Antrihabitans stalactiti</name>
    <dbReference type="NCBI Taxonomy" id="2584121"/>
    <lineage>
        <taxon>Bacteria</taxon>
        <taxon>Bacillati</taxon>
        <taxon>Actinomycetota</taxon>
        <taxon>Actinomycetes</taxon>
        <taxon>Mycobacteriales</taxon>
        <taxon>Nocardiaceae</taxon>
        <taxon>Antrihabitans</taxon>
    </lineage>
</organism>
<dbReference type="EMBL" id="VCQU01000004">
    <property type="protein sequence ID" value="NMN96224.1"/>
    <property type="molecule type" value="Genomic_DNA"/>
</dbReference>